<comment type="similarity">
    <text evidence="2">Belongs to the cation diffusion facilitator (CDF) transporter (TC 2.A.4) family. SLC30A subfamily.</text>
</comment>
<dbReference type="GO" id="GO:0005886">
    <property type="term" value="C:plasma membrane"/>
    <property type="evidence" value="ECO:0007669"/>
    <property type="project" value="TreeGrafter"/>
</dbReference>
<feature type="transmembrane region" description="Helical" evidence="10">
    <location>
        <begin position="186"/>
        <end position="204"/>
    </location>
</feature>
<evidence type="ECO:0000256" key="9">
    <source>
        <dbReference type="SAM" id="MobiDB-lite"/>
    </source>
</evidence>
<keyword evidence="4 10" id="KW-0812">Transmembrane</keyword>
<evidence type="ECO:0000256" key="7">
    <source>
        <dbReference type="ARBA" id="ARBA00023065"/>
    </source>
</evidence>
<feature type="transmembrane region" description="Helical" evidence="10">
    <location>
        <begin position="111"/>
        <end position="133"/>
    </location>
</feature>
<dbReference type="EMBL" id="MSDO01000016">
    <property type="protein sequence ID" value="OLO04091.1"/>
    <property type="molecule type" value="Genomic_DNA"/>
</dbReference>
<keyword evidence="5" id="KW-0864">Zinc transport</keyword>
<feature type="domain" description="Cation efflux protein cytoplasmic" evidence="12">
    <location>
        <begin position="239"/>
        <end position="312"/>
    </location>
</feature>
<dbReference type="PANTHER" id="PTHR11562:SF17">
    <property type="entry name" value="RE54080P-RELATED"/>
    <property type="match status" value="1"/>
</dbReference>
<feature type="transmembrane region" description="Helical" evidence="10">
    <location>
        <begin position="70"/>
        <end position="91"/>
    </location>
</feature>
<evidence type="ECO:0000259" key="12">
    <source>
        <dbReference type="Pfam" id="PF16916"/>
    </source>
</evidence>
<dbReference type="Pfam" id="PF01545">
    <property type="entry name" value="Cation_efflux"/>
    <property type="match status" value="1"/>
</dbReference>
<dbReference type="STRING" id="404433.BTW07_11085"/>
<keyword evidence="3" id="KW-0813">Transport</keyword>
<keyword evidence="7" id="KW-0406">Ion transport</keyword>
<dbReference type="RefSeq" id="WP_075570243.1">
    <property type="nucleotide sequence ID" value="NZ_MSDO01000016.1"/>
</dbReference>
<name>A0A1Q8SRL9_9GAMM</name>
<keyword evidence="8 10" id="KW-0472">Membrane</keyword>
<dbReference type="GO" id="GO:0005385">
    <property type="term" value="F:zinc ion transmembrane transporter activity"/>
    <property type="evidence" value="ECO:0007669"/>
    <property type="project" value="TreeGrafter"/>
</dbReference>
<dbReference type="PANTHER" id="PTHR11562">
    <property type="entry name" value="CATION EFFLUX PROTEIN/ ZINC TRANSPORTER"/>
    <property type="match status" value="1"/>
</dbReference>
<proteinExistence type="inferred from homology"/>
<sequence>MASHDHSHHVSPDDPHDHSHDHDHSHGHSHDHAPTVTTDSVKRVRLAMILTAGFMLAEVAGGWISGSLALLADAGHMFSDSFSLGLALFAFYMGDKAPDKLRTFGYQRFQVLAAFVNGLTLLAIAAWIFIAAIQRFTQPVDVLAGPMMVVAILGLMINLVVFKILHGGDQENLNLRGAMLHVIGDLLGSVAAIVASVVIMLTGWMPIDPLLSMLAAALILRAAWKILRRSSHTLLEGTPEGVDVGQIRQALLDVEGVKSLHDIHVWGLTPQDPLLSVHLVIEAPELHDGVIERAYDMLQTRFDIQHATLQVETRDCLTGGECNHGMVVHP</sequence>
<dbReference type="InterPro" id="IPR058533">
    <property type="entry name" value="Cation_efflux_TM"/>
</dbReference>
<keyword evidence="5" id="KW-0862">Zinc</keyword>
<dbReference type="InterPro" id="IPR036837">
    <property type="entry name" value="Cation_efflux_CTD_sf"/>
</dbReference>
<feature type="compositionally biased region" description="Basic and acidic residues" evidence="9">
    <location>
        <begin position="1"/>
        <end position="33"/>
    </location>
</feature>
<protein>
    <submittedName>
        <fullName evidence="13">Cation transporter</fullName>
    </submittedName>
</protein>
<accession>A0A1Q8SRL9</accession>
<feature type="region of interest" description="Disordered" evidence="9">
    <location>
        <begin position="1"/>
        <end position="35"/>
    </location>
</feature>
<dbReference type="OrthoDB" id="9809646at2"/>
<dbReference type="InterPro" id="IPR050681">
    <property type="entry name" value="CDF/SLC30A"/>
</dbReference>
<dbReference type="InterPro" id="IPR027470">
    <property type="entry name" value="Cation_efflux_CTD"/>
</dbReference>
<reference evidence="13 14" key="1">
    <citation type="submission" date="2016-12" db="EMBL/GenBank/DDBJ databases">
        <title>Draft genome sequences of strains Salinicola socius SMB35, Salinicola sp. MH3R3-1 and Chromohalobacter sp. SMB17 from the Verkhnekamsk potash mining region of Russia.</title>
        <authorList>
            <person name="Mavrodi D.V."/>
            <person name="Olsson B.E."/>
            <person name="Korsakova E.S."/>
            <person name="Pyankova A."/>
            <person name="Mavrodi O.V."/>
            <person name="Plotnikova E.G."/>
        </authorList>
    </citation>
    <scope>NUCLEOTIDE SEQUENCE [LARGE SCALE GENOMIC DNA]</scope>
    <source>
        <strain evidence="13 14">SMB35</strain>
    </source>
</reference>
<comment type="subcellular location">
    <subcellularLocation>
        <location evidence="1">Membrane</location>
        <topology evidence="1">Multi-pass membrane protein</topology>
    </subcellularLocation>
</comment>
<evidence type="ECO:0000256" key="4">
    <source>
        <dbReference type="ARBA" id="ARBA00022692"/>
    </source>
</evidence>
<evidence type="ECO:0000256" key="10">
    <source>
        <dbReference type="SAM" id="Phobius"/>
    </source>
</evidence>
<evidence type="ECO:0000259" key="11">
    <source>
        <dbReference type="Pfam" id="PF01545"/>
    </source>
</evidence>
<dbReference type="Pfam" id="PF16916">
    <property type="entry name" value="ZT_dimer"/>
    <property type="match status" value="1"/>
</dbReference>
<dbReference type="NCBIfam" id="TIGR01297">
    <property type="entry name" value="CDF"/>
    <property type="match status" value="1"/>
</dbReference>
<dbReference type="InterPro" id="IPR002524">
    <property type="entry name" value="Cation_efflux"/>
</dbReference>
<evidence type="ECO:0000256" key="2">
    <source>
        <dbReference type="ARBA" id="ARBA00008873"/>
    </source>
</evidence>
<evidence type="ECO:0000256" key="1">
    <source>
        <dbReference type="ARBA" id="ARBA00004141"/>
    </source>
</evidence>
<dbReference type="AlphaFoldDB" id="A0A1Q8SRL9"/>
<evidence type="ECO:0000313" key="14">
    <source>
        <dbReference type="Proteomes" id="UP000186878"/>
    </source>
</evidence>
<comment type="caution">
    <text evidence="13">The sequence shown here is derived from an EMBL/GenBank/DDBJ whole genome shotgun (WGS) entry which is preliminary data.</text>
</comment>
<dbReference type="SUPFAM" id="SSF161111">
    <property type="entry name" value="Cation efflux protein transmembrane domain-like"/>
    <property type="match status" value="1"/>
</dbReference>
<feature type="transmembrane region" description="Helical" evidence="10">
    <location>
        <begin position="46"/>
        <end position="64"/>
    </location>
</feature>
<gene>
    <name evidence="13" type="ORF">BTW07_11085</name>
</gene>
<keyword evidence="14" id="KW-1185">Reference proteome</keyword>
<dbReference type="Gene3D" id="1.20.1510.10">
    <property type="entry name" value="Cation efflux protein transmembrane domain"/>
    <property type="match status" value="1"/>
</dbReference>
<feature type="transmembrane region" description="Helical" evidence="10">
    <location>
        <begin position="145"/>
        <end position="165"/>
    </location>
</feature>
<evidence type="ECO:0000313" key="13">
    <source>
        <dbReference type="EMBL" id="OLO04091.1"/>
    </source>
</evidence>
<dbReference type="InterPro" id="IPR027469">
    <property type="entry name" value="Cation_efflux_TMD_sf"/>
</dbReference>
<evidence type="ECO:0000256" key="5">
    <source>
        <dbReference type="ARBA" id="ARBA00022906"/>
    </source>
</evidence>
<keyword evidence="6 10" id="KW-1133">Transmembrane helix</keyword>
<evidence type="ECO:0000256" key="3">
    <source>
        <dbReference type="ARBA" id="ARBA00022448"/>
    </source>
</evidence>
<evidence type="ECO:0000256" key="6">
    <source>
        <dbReference type="ARBA" id="ARBA00022989"/>
    </source>
</evidence>
<dbReference type="Proteomes" id="UP000186878">
    <property type="component" value="Unassembled WGS sequence"/>
</dbReference>
<evidence type="ECO:0000256" key="8">
    <source>
        <dbReference type="ARBA" id="ARBA00023136"/>
    </source>
</evidence>
<organism evidence="13 14">
    <name type="scientific">Salinicola socius</name>
    <dbReference type="NCBI Taxonomy" id="404433"/>
    <lineage>
        <taxon>Bacteria</taxon>
        <taxon>Pseudomonadati</taxon>
        <taxon>Pseudomonadota</taxon>
        <taxon>Gammaproteobacteria</taxon>
        <taxon>Oceanospirillales</taxon>
        <taxon>Halomonadaceae</taxon>
        <taxon>Salinicola</taxon>
    </lineage>
</organism>
<feature type="domain" description="Cation efflux protein transmembrane" evidence="11">
    <location>
        <begin position="45"/>
        <end position="235"/>
    </location>
</feature>
<dbReference type="SUPFAM" id="SSF160240">
    <property type="entry name" value="Cation efflux protein cytoplasmic domain-like"/>
    <property type="match status" value="1"/>
</dbReference>